<name>A0A9D4DE05_DREPO</name>
<keyword evidence="3" id="KW-1185">Reference proteome</keyword>
<proteinExistence type="predicted"/>
<accession>A0A9D4DE05</accession>
<reference evidence="2" key="2">
    <citation type="submission" date="2020-11" db="EMBL/GenBank/DDBJ databases">
        <authorList>
            <person name="McCartney M.A."/>
            <person name="Auch B."/>
            <person name="Kono T."/>
            <person name="Mallez S."/>
            <person name="Becker A."/>
            <person name="Gohl D.M."/>
            <person name="Silverstein K.A.T."/>
            <person name="Koren S."/>
            <person name="Bechman K.B."/>
            <person name="Herman A."/>
            <person name="Abrahante J.E."/>
            <person name="Garbe J."/>
        </authorList>
    </citation>
    <scope>NUCLEOTIDE SEQUENCE</scope>
    <source>
        <strain evidence="2">Duluth1</strain>
        <tissue evidence="2">Whole animal</tissue>
    </source>
</reference>
<comment type="caution">
    <text evidence="2">The sequence shown here is derived from an EMBL/GenBank/DDBJ whole genome shotgun (WGS) entry which is preliminary data.</text>
</comment>
<dbReference type="AlphaFoldDB" id="A0A9D4DE05"/>
<sequence length="99" mass="10930">METTSSGLALETFNVNDPDDDGERSCTLSGDNGDFSVVKDVGNNSCQYSACCVFKIARAFKCFICLFVNPFARRFILYSICMSISQSLKAGSISIRKRF</sequence>
<dbReference type="EMBL" id="JAIWYP010000010">
    <property type="protein sequence ID" value="KAH3747258.1"/>
    <property type="molecule type" value="Genomic_DNA"/>
</dbReference>
<evidence type="ECO:0000313" key="3">
    <source>
        <dbReference type="Proteomes" id="UP000828390"/>
    </source>
</evidence>
<protein>
    <submittedName>
        <fullName evidence="2">Uncharacterized protein</fullName>
    </submittedName>
</protein>
<dbReference type="Proteomes" id="UP000828390">
    <property type="component" value="Unassembled WGS sequence"/>
</dbReference>
<organism evidence="2 3">
    <name type="scientific">Dreissena polymorpha</name>
    <name type="common">Zebra mussel</name>
    <name type="synonym">Mytilus polymorpha</name>
    <dbReference type="NCBI Taxonomy" id="45954"/>
    <lineage>
        <taxon>Eukaryota</taxon>
        <taxon>Metazoa</taxon>
        <taxon>Spiralia</taxon>
        <taxon>Lophotrochozoa</taxon>
        <taxon>Mollusca</taxon>
        <taxon>Bivalvia</taxon>
        <taxon>Autobranchia</taxon>
        <taxon>Heteroconchia</taxon>
        <taxon>Euheterodonta</taxon>
        <taxon>Imparidentia</taxon>
        <taxon>Neoheterodontei</taxon>
        <taxon>Myida</taxon>
        <taxon>Dreissenoidea</taxon>
        <taxon>Dreissenidae</taxon>
        <taxon>Dreissena</taxon>
    </lineage>
</organism>
<feature type="region of interest" description="Disordered" evidence="1">
    <location>
        <begin position="1"/>
        <end position="23"/>
    </location>
</feature>
<evidence type="ECO:0000313" key="2">
    <source>
        <dbReference type="EMBL" id="KAH3747258.1"/>
    </source>
</evidence>
<reference evidence="2" key="1">
    <citation type="journal article" date="2019" name="bioRxiv">
        <title>The Genome of the Zebra Mussel, Dreissena polymorpha: A Resource for Invasive Species Research.</title>
        <authorList>
            <person name="McCartney M.A."/>
            <person name="Auch B."/>
            <person name="Kono T."/>
            <person name="Mallez S."/>
            <person name="Zhang Y."/>
            <person name="Obille A."/>
            <person name="Becker A."/>
            <person name="Abrahante J.E."/>
            <person name="Garbe J."/>
            <person name="Badalamenti J.P."/>
            <person name="Herman A."/>
            <person name="Mangelson H."/>
            <person name="Liachko I."/>
            <person name="Sullivan S."/>
            <person name="Sone E.D."/>
            <person name="Koren S."/>
            <person name="Silverstein K.A.T."/>
            <person name="Beckman K.B."/>
            <person name="Gohl D.M."/>
        </authorList>
    </citation>
    <scope>NUCLEOTIDE SEQUENCE</scope>
    <source>
        <strain evidence="2">Duluth1</strain>
        <tissue evidence="2">Whole animal</tissue>
    </source>
</reference>
<evidence type="ECO:0000256" key="1">
    <source>
        <dbReference type="SAM" id="MobiDB-lite"/>
    </source>
</evidence>
<gene>
    <name evidence="2" type="ORF">DPMN_181681</name>
</gene>